<dbReference type="OrthoDB" id="6637632at2"/>
<keyword evidence="1" id="KW-0808">Transferase</keyword>
<proteinExistence type="predicted"/>
<keyword evidence="5" id="KW-1185">Reference proteome</keyword>
<accession>A0A4R2IMN3</accession>
<dbReference type="Gene3D" id="3.40.47.10">
    <property type="match status" value="2"/>
</dbReference>
<evidence type="ECO:0000256" key="2">
    <source>
        <dbReference type="ARBA" id="ARBA00023315"/>
    </source>
</evidence>
<dbReference type="Proteomes" id="UP000295680">
    <property type="component" value="Unassembled WGS sequence"/>
</dbReference>
<dbReference type="Pfam" id="PF08541">
    <property type="entry name" value="ACP_syn_III_C"/>
    <property type="match status" value="1"/>
</dbReference>
<name>A0A4R2IMN3_9PSEU</name>
<dbReference type="PANTHER" id="PTHR34069:SF2">
    <property type="entry name" value="BETA-KETOACYL-[ACYL-CARRIER-PROTEIN] SYNTHASE III"/>
    <property type="match status" value="1"/>
</dbReference>
<organism evidence="4 5">
    <name type="scientific">Actinocrispum wychmicini</name>
    <dbReference type="NCBI Taxonomy" id="1213861"/>
    <lineage>
        <taxon>Bacteria</taxon>
        <taxon>Bacillati</taxon>
        <taxon>Actinomycetota</taxon>
        <taxon>Actinomycetes</taxon>
        <taxon>Pseudonocardiales</taxon>
        <taxon>Pseudonocardiaceae</taxon>
        <taxon>Actinocrispum</taxon>
    </lineage>
</organism>
<dbReference type="SUPFAM" id="SSF53901">
    <property type="entry name" value="Thiolase-like"/>
    <property type="match status" value="1"/>
</dbReference>
<evidence type="ECO:0000313" key="5">
    <source>
        <dbReference type="Proteomes" id="UP000295680"/>
    </source>
</evidence>
<evidence type="ECO:0000313" key="4">
    <source>
        <dbReference type="EMBL" id="TCO45239.1"/>
    </source>
</evidence>
<dbReference type="PANTHER" id="PTHR34069">
    <property type="entry name" value="3-OXOACYL-[ACYL-CARRIER-PROTEIN] SYNTHASE 3"/>
    <property type="match status" value="1"/>
</dbReference>
<protein>
    <submittedName>
        <fullName evidence="4">3-oxoacyl-[acyl-carrier-protein] synthase-3</fullName>
    </submittedName>
</protein>
<dbReference type="InterPro" id="IPR013747">
    <property type="entry name" value="ACP_syn_III_C"/>
</dbReference>
<dbReference type="RefSeq" id="WP_132126133.1">
    <property type="nucleotide sequence ID" value="NZ_SLWS01000021.1"/>
</dbReference>
<comment type="caution">
    <text evidence="4">The sequence shown here is derived from an EMBL/GenBank/DDBJ whole genome shotgun (WGS) entry which is preliminary data.</text>
</comment>
<gene>
    <name evidence="4" type="ORF">EV192_1213</name>
</gene>
<evidence type="ECO:0000259" key="3">
    <source>
        <dbReference type="Pfam" id="PF08541"/>
    </source>
</evidence>
<dbReference type="AlphaFoldDB" id="A0A4R2IMN3"/>
<dbReference type="GO" id="GO:0016746">
    <property type="term" value="F:acyltransferase activity"/>
    <property type="evidence" value="ECO:0007669"/>
    <property type="project" value="UniProtKB-KW"/>
</dbReference>
<dbReference type="EMBL" id="SLWS01000021">
    <property type="protein sequence ID" value="TCO45239.1"/>
    <property type="molecule type" value="Genomic_DNA"/>
</dbReference>
<dbReference type="GO" id="GO:0044550">
    <property type="term" value="P:secondary metabolite biosynthetic process"/>
    <property type="evidence" value="ECO:0007669"/>
    <property type="project" value="TreeGrafter"/>
</dbReference>
<keyword evidence="2" id="KW-0012">Acyltransferase</keyword>
<dbReference type="InterPro" id="IPR016039">
    <property type="entry name" value="Thiolase-like"/>
</dbReference>
<reference evidence="4 5" key="1">
    <citation type="submission" date="2019-03" db="EMBL/GenBank/DDBJ databases">
        <title>Genomic Encyclopedia of Type Strains, Phase IV (KMG-IV): sequencing the most valuable type-strain genomes for metagenomic binning, comparative biology and taxonomic classification.</title>
        <authorList>
            <person name="Goeker M."/>
        </authorList>
    </citation>
    <scope>NUCLEOTIDE SEQUENCE [LARGE SCALE GENOMIC DNA]</scope>
    <source>
        <strain evidence="4 5">DSM 45934</strain>
    </source>
</reference>
<sequence length="334" mass="36561">MEFGIVSFGSALGERVPVADVVNEYTQDTERVLDYGYRGIHRCTPEVGLTDLAADAARDALRTAEIDAQDLDLLVLAITDIPEYLYWDVAAHLQHVLGADRAEAVLIAQGCVGGITCFDQVAGRFATHPDHRTALMVGVNRTCEAYWNRMDTHSLLFSDGAAAAVAVRDHPSCQWGATEVMTDGRFASFFRMDDGGAANPFTSGVDKPHVRDAWDMMEYFDYDPDRFGEFVDLMNSRVHEVTTRACRRAGVGEPDRLILFHDNARTFAAVAEKFGITTDRTNVEISLRDGHFGAADHLLSLSGHLDAGEFASGDVVALAGMGRGMHWACTVVRI</sequence>
<feature type="domain" description="Beta-ketoacyl-[acyl-carrier-protein] synthase III C-terminal" evidence="3">
    <location>
        <begin position="253"/>
        <end position="334"/>
    </location>
</feature>
<evidence type="ECO:0000256" key="1">
    <source>
        <dbReference type="ARBA" id="ARBA00022679"/>
    </source>
</evidence>